<dbReference type="GO" id="GO:1990756">
    <property type="term" value="F:ubiquitin-like ligase-substrate adaptor activity"/>
    <property type="evidence" value="ECO:0000318"/>
    <property type="project" value="GO_Central"/>
</dbReference>
<keyword evidence="1" id="KW-0880">Kelch repeat</keyword>
<dbReference type="PROSITE" id="PS50097">
    <property type="entry name" value="BTB"/>
    <property type="match status" value="1"/>
</dbReference>
<evidence type="ECO:0000313" key="5">
    <source>
        <dbReference type="RefSeq" id="XP_035687841.1"/>
    </source>
</evidence>
<feature type="domain" description="BTB" evidence="3">
    <location>
        <begin position="40"/>
        <end position="109"/>
    </location>
</feature>
<proteinExistence type="predicted"/>
<dbReference type="Pfam" id="PF07707">
    <property type="entry name" value="BACK"/>
    <property type="match status" value="1"/>
</dbReference>
<dbReference type="OMA" id="QESVICA"/>
<evidence type="ECO:0000256" key="2">
    <source>
        <dbReference type="ARBA" id="ARBA00022737"/>
    </source>
</evidence>
<evidence type="ECO:0000256" key="1">
    <source>
        <dbReference type="ARBA" id="ARBA00022441"/>
    </source>
</evidence>
<dbReference type="KEGG" id="bfo:118423744"/>
<reference evidence="4" key="1">
    <citation type="journal article" date="2020" name="Nat. Ecol. Evol.">
        <title>Deeply conserved synteny resolves early events in vertebrate evolution.</title>
        <authorList>
            <person name="Simakov O."/>
            <person name="Marletaz F."/>
            <person name="Yue J.X."/>
            <person name="O'Connell B."/>
            <person name="Jenkins J."/>
            <person name="Brandt A."/>
            <person name="Calef R."/>
            <person name="Tung C.H."/>
            <person name="Huang T.K."/>
            <person name="Schmutz J."/>
            <person name="Satoh N."/>
            <person name="Yu J.K."/>
            <person name="Putnam N.H."/>
            <person name="Green R.E."/>
            <person name="Rokhsar D.S."/>
        </authorList>
    </citation>
    <scope>NUCLEOTIDE SEQUENCE [LARGE SCALE GENOMIC DNA]</scope>
    <source>
        <strain evidence="4">S238N-H82</strain>
    </source>
</reference>
<dbReference type="InterPro" id="IPR011705">
    <property type="entry name" value="BACK"/>
</dbReference>
<dbReference type="InterPro" id="IPR011333">
    <property type="entry name" value="SKP1/BTB/POZ_sf"/>
</dbReference>
<reference evidence="5" key="2">
    <citation type="submission" date="2025-08" db="UniProtKB">
        <authorList>
            <consortium name="RefSeq"/>
        </authorList>
    </citation>
    <scope>IDENTIFICATION</scope>
    <source>
        <strain evidence="5">S238N-H82</strain>
        <tissue evidence="5">Testes</tissue>
    </source>
</reference>
<organism evidence="4 5">
    <name type="scientific">Branchiostoma floridae</name>
    <name type="common">Florida lancelet</name>
    <name type="synonym">Amphioxus</name>
    <dbReference type="NCBI Taxonomy" id="7739"/>
    <lineage>
        <taxon>Eukaryota</taxon>
        <taxon>Metazoa</taxon>
        <taxon>Chordata</taxon>
        <taxon>Cephalochordata</taxon>
        <taxon>Leptocardii</taxon>
        <taxon>Amphioxiformes</taxon>
        <taxon>Branchiostomatidae</taxon>
        <taxon>Branchiostoma</taxon>
    </lineage>
</organism>
<dbReference type="SUPFAM" id="SSF117281">
    <property type="entry name" value="Kelch motif"/>
    <property type="match status" value="1"/>
</dbReference>
<dbReference type="PIRSF" id="PIRSF037037">
    <property type="entry name" value="Kelch-like_protein_gigaxonin"/>
    <property type="match status" value="1"/>
</dbReference>
<dbReference type="GeneID" id="118423744"/>
<sequence>MADGGCVEDHENVHRTLSDPTFGNDMLSVLNDMRAEGVLLDVTVVVGEEEFMAHSTVLAYGSDFFRRLFASGMEESRSNRVKLRDPCITREGFRLLLNFLYSGELVVSIESVYDVLLVANHLQVQPVLKLCYDCILQNMREAPLDLSNYTKAEEVASVYGLTTLQEKVDSTLAENFLELSTTEDFMKSTTADQLTKLLQLDDLVTPSELEVYEAVVRWLMYDEHTRMPHAAEVLSHVRFALLDQSTLYGLLQTDMGVVESCRQLILEAMAYHSLSPEIKGSIDWPRSRPRAKLGKKVLMAITSSRKYRIRNKSWTMQVSRSRPDGSICAAAVVGNVLYAVFKNSFQFYVPTTNTWNHLKAPSGLANSKSPIMAAIDTRLFLVYSTCEGDFQSSRAQCYDIPKGRWMRIPSFPRSTDGVTLTSCQGAVYAIGGNIHGIVGDKQTLAPRAIGAVDNLKPTAVPTSAVQKFFPPNDSWEAVSPTRDPHSGATAMVQGDIIYIAGGETFINGEITGSTVVEMCRTGLRLTMKESSPWSVVPQHPCVHKFASKVAVIDRKVYFILGGQMHFTGKFVDTHTLEEDVEDMCQAFWRHNLDQESVICATFAE</sequence>
<protein>
    <submittedName>
        <fullName evidence="5">Kelch-like protein 26</fullName>
    </submittedName>
</protein>
<keyword evidence="4" id="KW-1185">Reference proteome</keyword>
<dbReference type="GO" id="GO:0043161">
    <property type="term" value="P:proteasome-mediated ubiquitin-dependent protein catabolic process"/>
    <property type="evidence" value="ECO:0000318"/>
    <property type="project" value="GO_Central"/>
</dbReference>
<dbReference type="OrthoDB" id="10010636at2759"/>
<dbReference type="GO" id="GO:0031463">
    <property type="term" value="C:Cul3-RING ubiquitin ligase complex"/>
    <property type="evidence" value="ECO:0000318"/>
    <property type="project" value="GO_Central"/>
</dbReference>
<dbReference type="RefSeq" id="XP_035687841.1">
    <property type="nucleotide sequence ID" value="XM_035831948.1"/>
</dbReference>
<dbReference type="AlphaFoldDB" id="A0A9J7N380"/>
<dbReference type="PANTHER" id="PTHR45632:SF13">
    <property type="entry name" value="KELCH-LIKE PROTEIN 26"/>
    <property type="match status" value="1"/>
</dbReference>
<dbReference type="InterPro" id="IPR015915">
    <property type="entry name" value="Kelch-typ_b-propeller"/>
</dbReference>
<accession>A0A9J7N380</accession>
<gene>
    <name evidence="5" type="primary">LOC118423744</name>
</gene>
<dbReference type="SUPFAM" id="SSF54695">
    <property type="entry name" value="POZ domain"/>
    <property type="match status" value="1"/>
</dbReference>
<dbReference type="PANTHER" id="PTHR45632">
    <property type="entry name" value="LD33804P"/>
    <property type="match status" value="1"/>
</dbReference>
<dbReference type="Gene3D" id="1.25.40.420">
    <property type="match status" value="1"/>
</dbReference>
<dbReference type="SMART" id="SM00875">
    <property type="entry name" value="BACK"/>
    <property type="match status" value="1"/>
</dbReference>
<evidence type="ECO:0000259" key="3">
    <source>
        <dbReference type="PROSITE" id="PS50097"/>
    </source>
</evidence>
<keyword evidence="2" id="KW-0677">Repeat</keyword>
<dbReference type="GO" id="GO:0005737">
    <property type="term" value="C:cytoplasm"/>
    <property type="evidence" value="ECO:0000318"/>
    <property type="project" value="GO_Central"/>
</dbReference>
<dbReference type="Pfam" id="PF00651">
    <property type="entry name" value="BTB"/>
    <property type="match status" value="1"/>
</dbReference>
<name>A0A9J7N380_BRAFL</name>
<dbReference type="SMART" id="SM00225">
    <property type="entry name" value="BTB"/>
    <property type="match status" value="1"/>
</dbReference>
<evidence type="ECO:0000313" key="4">
    <source>
        <dbReference type="Proteomes" id="UP000001554"/>
    </source>
</evidence>
<dbReference type="Proteomes" id="UP000001554">
    <property type="component" value="Chromosome 10"/>
</dbReference>
<dbReference type="Gene3D" id="3.30.710.10">
    <property type="entry name" value="Potassium Channel Kv1.1, Chain A"/>
    <property type="match status" value="1"/>
</dbReference>
<dbReference type="InterPro" id="IPR000210">
    <property type="entry name" value="BTB/POZ_dom"/>
</dbReference>
<dbReference type="Gene3D" id="2.120.10.80">
    <property type="entry name" value="Kelch-type beta propeller"/>
    <property type="match status" value="1"/>
</dbReference>
<dbReference type="InterPro" id="IPR017096">
    <property type="entry name" value="BTB-kelch_protein"/>
</dbReference>